<sequence length="253" mass="25903">MVAVNFLRLAAMSQAASAATVYLAGDSTMAKNGGGSGTGTDGWGQYLADSLSIPVVNNAIGGRSARSFTREGRFDTIINTVVSGDIVVIEFGHNDGGSLSTDNGRTDCGGTGDETCQTVYNGVAETVLTFPRYLENAANAIKSKGASVIISSQTPNNPFESGTFVYSGSRFVGMAALAASNAGVDYVDHGQYTANAFEASGATTVNSYFPNDHTHTSNAGALAVADAFVRGVLCGQTALTEFVTNTNVAGSCV</sequence>
<evidence type="ECO:0000313" key="5">
    <source>
        <dbReference type="Proteomes" id="UP000091956"/>
    </source>
</evidence>
<dbReference type="InterPro" id="IPR036514">
    <property type="entry name" value="SGNH_hydro_sf"/>
</dbReference>
<reference evidence="4 5" key="1">
    <citation type="submission" date="2016-03" db="EMBL/GenBank/DDBJ databases">
        <title>Comparative genomics of Pseudogymnoascus destructans, the fungus causing white-nose syndrome of bats.</title>
        <authorList>
            <person name="Palmer J.M."/>
            <person name="Drees K.P."/>
            <person name="Foster J.T."/>
            <person name="Lindner D.L."/>
        </authorList>
    </citation>
    <scope>NUCLEOTIDE SEQUENCE [LARGE SCALE GENOMIC DNA]</scope>
    <source>
        <strain evidence="4 5">UAMH 10579</strain>
    </source>
</reference>
<reference evidence="5" key="2">
    <citation type="journal article" date="2018" name="Nat. Commun.">
        <title>Extreme sensitivity to ultraviolet light in the fungal pathogen causing white-nose syndrome of bats.</title>
        <authorList>
            <person name="Palmer J.M."/>
            <person name="Drees K.P."/>
            <person name="Foster J.T."/>
            <person name="Lindner D.L."/>
        </authorList>
    </citation>
    <scope>NUCLEOTIDE SEQUENCE [LARGE SCALE GENOMIC DNA]</scope>
    <source>
        <strain evidence="5">UAMH 10579</strain>
    </source>
</reference>
<evidence type="ECO:0000313" key="4">
    <source>
        <dbReference type="EMBL" id="OBT96644.2"/>
    </source>
</evidence>
<keyword evidence="3" id="KW-0732">Signal</keyword>
<dbReference type="PANTHER" id="PTHR43695">
    <property type="entry name" value="PUTATIVE (AFU_ORTHOLOGUE AFUA_2G17250)-RELATED"/>
    <property type="match status" value="1"/>
</dbReference>
<keyword evidence="5" id="KW-1185">Reference proteome</keyword>
<dbReference type="GO" id="GO:0016788">
    <property type="term" value="F:hydrolase activity, acting on ester bonds"/>
    <property type="evidence" value="ECO:0007669"/>
    <property type="project" value="InterPro"/>
</dbReference>
<dbReference type="Proteomes" id="UP000091956">
    <property type="component" value="Unassembled WGS sequence"/>
</dbReference>
<keyword evidence="2" id="KW-0378">Hydrolase</keyword>
<dbReference type="InterPro" id="IPR037459">
    <property type="entry name" value="RhgT-like"/>
</dbReference>
<evidence type="ECO:0000256" key="1">
    <source>
        <dbReference type="ARBA" id="ARBA00008668"/>
    </source>
</evidence>
<dbReference type="STRING" id="342668.A0A1B8GLD1"/>
<dbReference type="PANTHER" id="PTHR43695:SF1">
    <property type="entry name" value="RHAMNOGALACTURONAN ACETYLESTERASE"/>
    <property type="match status" value="1"/>
</dbReference>
<gene>
    <name evidence="4" type="ORF">VE01_05275</name>
</gene>
<dbReference type="RefSeq" id="XP_018130377.2">
    <property type="nucleotide sequence ID" value="XM_018274740.2"/>
</dbReference>
<evidence type="ECO:0000256" key="2">
    <source>
        <dbReference type="ARBA" id="ARBA00022801"/>
    </source>
</evidence>
<comment type="similarity">
    <text evidence="1">Belongs to the 'GDSL' lipolytic enzyme family.</text>
</comment>
<feature type="chain" id="PRO_5015148956" evidence="3">
    <location>
        <begin position="19"/>
        <end position="253"/>
    </location>
</feature>
<dbReference type="EMBL" id="KV460227">
    <property type="protein sequence ID" value="OBT96644.2"/>
    <property type="molecule type" value="Genomic_DNA"/>
</dbReference>
<accession>A0A1B8GLD1</accession>
<dbReference type="Pfam" id="PF00657">
    <property type="entry name" value="Lipase_GDSL"/>
    <property type="match status" value="1"/>
</dbReference>
<dbReference type="SUPFAM" id="SSF52266">
    <property type="entry name" value="SGNH hydrolase"/>
    <property type="match status" value="1"/>
</dbReference>
<proteinExistence type="inferred from homology"/>
<dbReference type="Gene3D" id="3.40.50.1110">
    <property type="entry name" value="SGNH hydrolase"/>
    <property type="match status" value="1"/>
</dbReference>
<feature type="signal peptide" evidence="3">
    <location>
        <begin position="1"/>
        <end position="18"/>
    </location>
</feature>
<dbReference type="InterPro" id="IPR001087">
    <property type="entry name" value="GDSL"/>
</dbReference>
<organism evidence="4 5">
    <name type="scientific">Pseudogymnoascus verrucosus</name>
    <dbReference type="NCBI Taxonomy" id="342668"/>
    <lineage>
        <taxon>Eukaryota</taxon>
        <taxon>Fungi</taxon>
        <taxon>Dikarya</taxon>
        <taxon>Ascomycota</taxon>
        <taxon>Pezizomycotina</taxon>
        <taxon>Leotiomycetes</taxon>
        <taxon>Thelebolales</taxon>
        <taxon>Thelebolaceae</taxon>
        <taxon>Pseudogymnoascus</taxon>
    </lineage>
</organism>
<protein>
    <submittedName>
        <fullName evidence="4">Uncharacterized protein</fullName>
    </submittedName>
</protein>
<dbReference type="GeneID" id="28838661"/>
<dbReference type="AlphaFoldDB" id="A0A1B8GLD1"/>
<name>A0A1B8GLD1_9PEZI</name>
<evidence type="ECO:0000256" key="3">
    <source>
        <dbReference type="SAM" id="SignalP"/>
    </source>
</evidence>